<dbReference type="EMBL" id="JADFTS010000006">
    <property type="protein sequence ID" value="KAF9600211.1"/>
    <property type="molecule type" value="Genomic_DNA"/>
</dbReference>
<dbReference type="Pfam" id="PF03321">
    <property type="entry name" value="GH3"/>
    <property type="match status" value="1"/>
</dbReference>
<organism evidence="3 4">
    <name type="scientific">Coptis chinensis</name>
    <dbReference type="NCBI Taxonomy" id="261450"/>
    <lineage>
        <taxon>Eukaryota</taxon>
        <taxon>Viridiplantae</taxon>
        <taxon>Streptophyta</taxon>
        <taxon>Embryophyta</taxon>
        <taxon>Tracheophyta</taxon>
        <taxon>Spermatophyta</taxon>
        <taxon>Magnoliopsida</taxon>
        <taxon>Ranunculales</taxon>
        <taxon>Ranunculaceae</taxon>
        <taxon>Coptidoideae</taxon>
        <taxon>Coptis</taxon>
    </lineage>
</organism>
<dbReference type="PANTHER" id="PTHR45890:SF1">
    <property type="entry name" value="AARF DOMAIN CONTAINING KINASE 2"/>
    <property type="match status" value="1"/>
</dbReference>
<protein>
    <recommendedName>
        <fullName evidence="2">ABC1 atypical kinase-like domain-containing protein</fullName>
    </recommendedName>
</protein>
<dbReference type="Pfam" id="PF03109">
    <property type="entry name" value="ABC1"/>
    <property type="match status" value="1"/>
</dbReference>
<sequence length="326" mass="35530">MWLRTKYVDVIVTGSTTQYIPMLEFYSGGLPLVSTMYASSECYFGLNLNPLSKASDVSYTLLPNMAYFEFLGGEKPWTSWCPIKRKNVSFPKPLYPLVHQYVLVETYEKGESVSYYIDDDDVLVRSDRTKHALAHMGTHALLKMLLVDNFVHANMHPGNILVRVAQGKPKEKGLFKSKPHVIFLDVGMTAELSGNDRDNLLEFFKAIAVRDGRTAAESTRNCQRNKPRPDPSAFIEGSGEVVYFGGYRRSLRKENGSEEGKSVRFWTLTHRHRGITAVAWARGMLCYGGSGGGGDDGDGSGGGDDGGGSGSSGGGGFNSLVVAGGG</sequence>
<dbReference type="OrthoDB" id="10004661at2759"/>
<dbReference type="PANTHER" id="PTHR45890">
    <property type="entry name" value="AARF DOMAIN CONTAINING KINASE 2 (PREDICTED)"/>
    <property type="match status" value="1"/>
</dbReference>
<evidence type="ECO:0000256" key="1">
    <source>
        <dbReference type="SAM" id="MobiDB-lite"/>
    </source>
</evidence>
<comment type="caution">
    <text evidence="3">The sequence shown here is derived from an EMBL/GenBank/DDBJ whole genome shotgun (WGS) entry which is preliminary data.</text>
</comment>
<dbReference type="Proteomes" id="UP000631114">
    <property type="component" value="Unassembled WGS sequence"/>
</dbReference>
<name>A0A835HIE1_9MAGN</name>
<dbReference type="InterPro" id="IPR004147">
    <property type="entry name" value="ABC1_dom"/>
</dbReference>
<evidence type="ECO:0000313" key="3">
    <source>
        <dbReference type="EMBL" id="KAF9600211.1"/>
    </source>
</evidence>
<proteinExistence type="predicted"/>
<dbReference type="InterPro" id="IPR052402">
    <property type="entry name" value="ADCK_kinase"/>
</dbReference>
<reference evidence="3 4" key="1">
    <citation type="submission" date="2020-10" db="EMBL/GenBank/DDBJ databases">
        <title>The Coptis chinensis genome and diversification of protoberbering-type alkaloids.</title>
        <authorList>
            <person name="Wang B."/>
            <person name="Shu S."/>
            <person name="Song C."/>
            <person name="Liu Y."/>
        </authorList>
    </citation>
    <scope>NUCLEOTIDE SEQUENCE [LARGE SCALE GENOMIC DNA]</scope>
    <source>
        <strain evidence="3">HL-2020</strain>
        <tissue evidence="3">Leaf</tissue>
    </source>
</reference>
<evidence type="ECO:0000313" key="4">
    <source>
        <dbReference type="Proteomes" id="UP000631114"/>
    </source>
</evidence>
<gene>
    <name evidence="3" type="ORF">IFM89_005035</name>
</gene>
<feature type="region of interest" description="Disordered" evidence="1">
    <location>
        <begin position="296"/>
        <end position="326"/>
    </location>
</feature>
<dbReference type="AlphaFoldDB" id="A0A835HIE1"/>
<evidence type="ECO:0000259" key="2">
    <source>
        <dbReference type="Pfam" id="PF03109"/>
    </source>
</evidence>
<feature type="domain" description="ABC1 atypical kinase-like" evidence="2">
    <location>
        <begin position="89"/>
        <end position="217"/>
    </location>
</feature>
<keyword evidence="4" id="KW-1185">Reference proteome</keyword>
<accession>A0A835HIE1</accession>